<dbReference type="AlphaFoldDB" id="A0A0G4P3N3"/>
<keyword evidence="2" id="KW-1185">Reference proteome</keyword>
<protein>
    <submittedName>
        <fullName evidence="1">Str. FM013</fullName>
    </submittedName>
</protein>
<evidence type="ECO:0000313" key="2">
    <source>
        <dbReference type="Proteomes" id="UP000053732"/>
    </source>
</evidence>
<sequence length="52" mass="5844">MQRKGKRYAPVLPSQNQWIRIWGEVYDVKTVTVAAVATVLAYMDTTLTSNAT</sequence>
<gene>
    <name evidence="1" type="ORF">PCAMFM013_S005g000071</name>
</gene>
<dbReference type="EMBL" id="HG793138">
    <property type="protein sequence ID" value="CRL20907.1"/>
    <property type="molecule type" value="Genomic_DNA"/>
</dbReference>
<evidence type="ECO:0000313" key="1">
    <source>
        <dbReference type="EMBL" id="CRL20907.1"/>
    </source>
</evidence>
<name>A0A0G4P3N3_PENC3</name>
<proteinExistence type="predicted"/>
<organism evidence="1 2">
    <name type="scientific">Penicillium camemberti (strain FM 013)</name>
    <dbReference type="NCBI Taxonomy" id="1429867"/>
    <lineage>
        <taxon>Eukaryota</taxon>
        <taxon>Fungi</taxon>
        <taxon>Dikarya</taxon>
        <taxon>Ascomycota</taxon>
        <taxon>Pezizomycotina</taxon>
        <taxon>Eurotiomycetes</taxon>
        <taxon>Eurotiomycetidae</taxon>
        <taxon>Eurotiales</taxon>
        <taxon>Aspergillaceae</taxon>
        <taxon>Penicillium</taxon>
    </lineage>
</organism>
<accession>A0A0G4P3N3</accession>
<reference evidence="1 2" key="1">
    <citation type="journal article" date="2014" name="Nat. Commun.">
        <title>Multiple recent horizontal transfers of a large genomic region in cheese making fungi.</title>
        <authorList>
            <person name="Cheeseman K."/>
            <person name="Ropars J."/>
            <person name="Renault P."/>
            <person name="Dupont J."/>
            <person name="Gouzy J."/>
            <person name="Branca A."/>
            <person name="Abraham A.L."/>
            <person name="Ceppi M."/>
            <person name="Conseiller E."/>
            <person name="Debuchy R."/>
            <person name="Malagnac F."/>
            <person name="Goarin A."/>
            <person name="Silar P."/>
            <person name="Lacoste S."/>
            <person name="Sallet E."/>
            <person name="Bensimon A."/>
            <person name="Giraud T."/>
            <person name="Brygoo Y."/>
        </authorList>
    </citation>
    <scope>NUCLEOTIDE SEQUENCE [LARGE SCALE GENOMIC DNA]</scope>
    <source>
        <strain evidence="2">FM 013</strain>
    </source>
</reference>
<dbReference type="Proteomes" id="UP000053732">
    <property type="component" value="Unassembled WGS sequence"/>
</dbReference>